<comment type="caution">
    <text evidence="2">The sequence shown here is derived from an EMBL/GenBank/DDBJ whole genome shotgun (WGS) entry which is preliminary data.</text>
</comment>
<evidence type="ECO:0000259" key="1">
    <source>
        <dbReference type="Pfam" id="PF01636"/>
    </source>
</evidence>
<keyword evidence="2" id="KW-0418">Kinase</keyword>
<dbReference type="PANTHER" id="PTHR21310:SF37">
    <property type="entry name" value="AMINOGLYCOSIDE PHOSPHOTRANSFERASE DOMAIN-CONTAINING PROTEIN"/>
    <property type="match status" value="1"/>
</dbReference>
<sequence>MANHNRAESTHYPVTYDDVFNERCIRLNGVWESKILARSRIRALEAFVGRQMDNRGPVRFLSTARGAYNIVLKFHIRDGRAPRHVALRFPQPGFSPAALVAERLENEVHWMQFFEEEQIAPVPHIYSWSAVPGPDGMDPYIMMDFIDGESLHTLFTRWKTSKDAEDEAKRRFVYEQLAAIVLALSRPRFDKIGSITRAVDGSWAVTRRPLTYDMHAQLSGIPHFPTDAWPTGPLQSAREYRELVAGIRHQQMLSLRSINIPGAWNTEGYFDLQAGSAINMERAMATARGRVVARRATALPACTPHLDNDHGPFAIVCPDLCLRDFLVDPATGRITAMLDLEFTNALPVAFAHDPPVWLTTSNLDRYLEYGLLPYWQEQFQTAWEAFVGILERIEPGPPSLSARMRESWARKTYLLHHALNRSDVADIIYHELPALFPAVVVDPQEVEAYQTHTRRQIAAYEEERAALSGTTTSNETGAATTT</sequence>
<dbReference type="InterPro" id="IPR002575">
    <property type="entry name" value="Aminoglycoside_PTrfase"/>
</dbReference>
<evidence type="ECO:0000313" key="3">
    <source>
        <dbReference type="Proteomes" id="UP000076874"/>
    </source>
</evidence>
<dbReference type="EMBL" id="AZHD01000002">
    <property type="protein sequence ID" value="OAA66618.1"/>
    <property type="molecule type" value="Genomic_DNA"/>
</dbReference>
<dbReference type="GO" id="GO:0016301">
    <property type="term" value="F:kinase activity"/>
    <property type="evidence" value="ECO:0007669"/>
    <property type="project" value="UniProtKB-KW"/>
</dbReference>
<protein>
    <submittedName>
        <fullName evidence="2">Protein kinase-like domain protein</fullName>
    </submittedName>
</protein>
<dbReference type="OrthoDB" id="4867133at2759"/>
<reference evidence="2 3" key="1">
    <citation type="journal article" date="2016" name="Genome Biol. Evol.">
        <title>Divergent and convergent evolution of fungal pathogenicity.</title>
        <authorList>
            <person name="Shang Y."/>
            <person name="Xiao G."/>
            <person name="Zheng P."/>
            <person name="Cen K."/>
            <person name="Zhan S."/>
            <person name="Wang C."/>
        </authorList>
    </citation>
    <scope>NUCLEOTIDE SEQUENCE [LARGE SCALE GENOMIC DNA]</scope>
    <source>
        <strain evidence="2 3">RCEF 264</strain>
    </source>
</reference>
<dbReference type="PANTHER" id="PTHR21310">
    <property type="entry name" value="AMINOGLYCOSIDE PHOSPHOTRANSFERASE-RELATED-RELATED"/>
    <property type="match status" value="1"/>
</dbReference>
<gene>
    <name evidence="2" type="ORF">SPI_01194</name>
</gene>
<dbReference type="InterPro" id="IPR011009">
    <property type="entry name" value="Kinase-like_dom_sf"/>
</dbReference>
<evidence type="ECO:0000313" key="2">
    <source>
        <dbReference type="EMBL" id="OAA66618.1"/>
    </source>
</evidence>
<dbReference type="Pfam" id="PF01636">
    <property type="entry name" value="APH"/>
    <property type="match status" value="1"/>
</dbReference>
<accession>A0A167YRX3</accession>
<dbReference type="Proteomes" id="UP000076874">
    <property type="component" value="Unassembled WGS sequence"/>
</dbReference>
<feature type="domain" description="Aminoglycoside phosphotransferase" evidence="1">
    <location>
        <begin position="73"/>
        <end position="343"/>
    </location>
</feature>
<organism evidence="2 3">
    <name type="scientific">Niveomyces insectorum RCEF 264</name>
    <dbReference type="NCBI Taxonomy" id="1081102"/>
    <lineage>
        <taxon>Eukaryota</taxon>
        <taxon>Fungi</taxon>
        <taxon>Dikarya</taxon>
        <taxon>Ascomycota</taxon>
        <taxon>Pezizomycotina</taxon>
        <taxon>Sordariomycetes</taxon>
        <taxon>Hypocreomycetidae</taxon>
        <taxon>Hypocreales</taxon>
        <taxon>Cordycipitaceae</taxon>
        <taxon>Niveomyces</taxon>
    </lineage>
</organism>
<dbReference type="AlphaFoldDB" id="A0A167YRX3"/>
<dbReference type="InterPro" id="IPR051678">
    <property type="entry name" value="AGP_Transferase"/>
</dbReference>
<keyword evidence="2" id="KW-0808">Transferase</keyword>
<proteinExistence type="predicted"/>
<dbReference type="SUPFAM" id="SSF56112">
    <property type="entry name" value="Protein kinase-like (PK-like)"/>
    <property type="match status" value="1"/>
</dbReference>
<keyword evidence="3" id="KW-1185">Reference proteome</keyword>
<name>A0A167YRX3_9HYPO</name>